<dbReference type="Gene3D" id="3.40.190.10">
    <property type="entry name" value="Periplasmic binding protein-like II"/>
    <property type="match status" value="2"/>
</dbReference>
<keyword evidence="7" id="KW-1185">Reference proteome</keyword>
<dbReference type="PROSITE" id="PS50931">
    <property type="entry name" value="HTH_LYSR"/>
    <property type="match status" value="1"/>
</dbReference>
<dbReference type="PANTHER" id="PTHR30126">
    <property type="entry name" value="HTH-TYPE TRANSCRIPTIONAL REGULATOR"/>
    <property type="match status" value="1"/>
</dbReference>
<dbReference type="Proteomes" id="UP001219956">
    <property type="component" value="Unassembled WGS sequence"/>
</dbReference>
<dbReference type="PANTHER" id="PTHR30126:SF40">
    <property type="entry name" value="HTH-TYPE TRANSCRIPTIONAL REGULATOR GLTR"/>
    <property type="match status" value="1"/>
</dbReference>
<evidence type="ECO:0000259" key="5">
    <source>
        <dbReference type="PROSITE" id="PS50931"/>
    </source>
</evidence>
<evidence type="ECO:0000256" key="4">
    <source>
        <dbReference type="ARBA" id="ARBA00023163"/>
    </source>
</evidence>
<dbReference type="InterPro" id="IPR005119">
    <property type="entry name" value="LysR_subst-bd"/>
</dbReference>
<dbReference type="SUPFAM" id="SSF53850">
    <property type="entry name" value="Periplasmic binding protein-like II"/>
    <property type="match status" value="1"/>
</dbReference>
<protein>
    <submittedName>
        <fullName evidence="6">LysR family transcriptional regulator</fullName>
    </submittedName>
</protein>
<evidence type="ECO:0000256" key="3">
    <source>
        <dbReference type="ARBA" id="ARBA00023125"/>
    </source>
</evidence>
<reference evidence="6 7" key="1">
    <citation type="submission" date="2023-01" db="EMBL/GenBank/DDBJ databases">
        <title>Novel species of the genus Vogesella isolated from rivers.</title>
        <authorList>
            <person name="Lu H."/>
        </authorList>
    </citation>
    <scope>NUCLEOTIDE SEQUENCE [LARGE SCALE GENOMIC DNA]</scope>
    <source>
        <strain evidence="6 7">DC21W</strain>
    </source>
</reference>
<dbReference type="EMBL" id="JAQQLF010000001">
    <property type="protein sequence ID" value="MDC7715723.1"/>
    <property type="molecule type" value="Genomic_DNA"/>
</dbReference>
<dbReference type="Gene3D" id="1.10.10.10">
    <property type="entry name" value="Winged helix-like DNA-binding domain superfamily/Winged helix DNA-binding domain"/>
    <property type="match status" value="1"/>
</dbReference>
<dbReference type="PRINTS" id="PR00039">
    <property type="entry name" value="HTHLYSR"/>
</dbReference>
<dbReference type="SUPFAM" id="SSF46785">
    <property type="entry name" value="Winged helix' DNA-binding domain"/>
    <property type="match status" value="1"/>
</dbReference>
<comment type="similarity">
    <text evidence="1">Belongs to the LysR transcriptional regulatory family.</text>
</comment>
<evidence type="ECO:0000313" key="6">
    <source>
        <dbReference type="EMBL" id="MDC7715723.1"/>
    </source>
</evidence>
<evidence type="ECO:0000256" key="2">
    <source>
        <dbReference type="ARBA" id="ARBA00023015"/>
    </source>
</evidence>
<dbReference type="Pfam" id="PF03466">
    <property type="entry name" value="LysR_substrate"/>
    <property type="match status" value="1"/>
</dbReference>
<dbReference type="InterPro" id="IPR036390">
    <property type="entry name" value="WH_DNA-bd_sf"/>
</dbReference>
<proteinExistence type="inferred from homology"/>
<comment type="caution">
    <text evidence="6">The sequence shown here is derived from an EMBL/GenBank/DDBJ whole genome shotgun (WGS) entry which is preliminary data.</text>
</comment>
<dbReference type="InterPro" id="IPR036388">
    <property type="entry name" value="WH-like_DNA-bd_sf"/>
</dbReference>
<dbReference type="Pfam" id="PF00126">
    <property type="entry name" value="HTH_1"/>
    <property type="match status" value="1"/>
</dbReference>
<keyword evidence="2" id="KW-0805">Transcription regulation</keyword>
<keyword evidence="4" id="KW-0804">Transcription</keyword>
<evidence type="ECO:0000256" key="1">
    <source>
        <dbReference type="ARBA" id="ARBA00009437"/>
    </source>
</evidence>
<organism evidence="6 7">
    <name type="scientific">Vogesella aquatica</name>
    <dbReference type="NCBI Taxonomy" id="2984206"/>
    <lineage>
        <taxon>Bacteria</taxon>
        <taxon>Pseudomonadati</taxon>
        <taxon>Pseudomonadota</taxon>
        <taxon>Betaproteobacteria</taxon>
        <taxon>Neisseriales</taxon>
        <taxon>Chromobacteriaceae</taxon>
        <taxon>Vogesella</taxon>
    </lineage>
</organism>
<sequence>MDLGDLAIFQAVLKEGGITAAARRLHRVQSNITTRIKQLEDSLGVALFERDGRGVRPTAAAHVLADYSTRLLALADEARAAVASDRPRGQLRLGAMENTAAVRLPPLLASFHQQHPDVRLELRTGPTASMISAVLAGELDCALVCGPVNEPRLESQPFCQENLLLISALGARVGPEHGPLTLLAFDHGCAYRQRLERWLEESGCVVDRLVELDSYHAMISCAASGMGIALVPEALLALTPAAGHVATHPLPAALAHAPTVLIRRCGVRAPAIDAFAASLAIFQQ</sequence>
<feature type="domain" description="HTH lysR-type" evidence="5">
    <location>
        <begin position="1"/>
        <end position="58"/>
    </location>
</feature>
<dbReference type="RefSeq" id="WP_272750219.1">
    <property type="nucleotide sequence ID" value="NZ_JAQQLF010000001.1"/>
</dbReference>
<accession>A0ABT5IT95</accession>
<evidence type="ECO:0000313" key="7">
    <source>
        <dbReference type="Proteomes" id="UP001219956"/>
    </source>
</evidence>
<dbReference type="CDD" id="cd08442">
    <property type="entry name" value="PBP2_YofA_SoxR_like"/>
    <property type="match status" value="1"/>
</dbReference>
<gene>
    <name evidence="6" type="ORF">PQU95_00625</name>
</gene>
<dbReference type="InterPro" id="IPR000847">
    <property type="entry name" value="LysR_HTH_N"/>
</dbReference>
<keyword evidence="3" id="KW-0238">DNA-binding</keyword>
<name>A0ABT5IT95_9NEIS</name>